<dbReference type="AlphaFoldDB" id="A0A4R6WR09"/>
<feature type="transmembrane region" description="Helical" evidence="1">
    <location>
        <begin position="128"/>
        <end position="146"/>
    </location>
</feature>
<proteinExistence type="predicted"/>
<dbReference type="EMBL" id="SNYV01000005">
    <property type="protein sequence ID" value="TDQ81088.1"/>
    <property type="molecule type" value="Genomic_DNA"/>
</dbReference>
<keyword evidence="1" id="KW-0812">Transmembrane</keyword>
<dbReference type="OrthoDB" id="711648at2"/>
<feature type="transmembrane region" description="Helical" evidence="1">
    <location>
        <begin position="6"/>
        <end position="25"/>
    </location>
</feature>
<evidence type="ECO:0000256" key="1">
    <source>
        <dbReference type="SAM" id="Phobius"/>
    </source>
</evidence>
<dbReference type="Proteomes" id="UP000295292">
    <property type="component" value="Unassembled WGS sequence"/>
</dbReference>
<sequence>MKNSTIIILITLVPIFEILTLYSCGTSKGRFRQEKSYEQLANTSEISRQQQYLIKDANHRYWSIFTDSIFYFHPDSGLWARGGYMAFEDKIVADRYYQESANHRDSLFRIIAQSEIEKMKWWKSHSMWGVYMGVIIIFGIGITIFTRKLR</sequence>
<organism evidence="2 3">
    <name type="scientific">Sphingobacterium yanglingense</name>
    <dbReference type="NCBI Taxonomy" id="1437280"/>
    <lineage>
        <taxon>Bacteria</taxon>
        <taxon>Pseudomonadati</taxon>
        <taxon>Bacteroidota</taxon>
        <taxon>Sphingobacteriia</taxon>
        <taxon>Sphingobacteriales</taxon>
        <taxon>Sphingobacteriaceae</taxon>
        <taxon>Sphingobacterium</taxon>
    </lineage>
</organism>
<keyword evidence="3" id="KW-1185">Reference proteome</keyword>
<reference evidence="2 3" key="1">
    <citation type="submission" date="2019-03" db="EMBL/GenBank/DDBJ databases">
        <title>Genomic Encyclopedia of Archaeal and Bacterial Type Strains, Phase II (KMG-II): from individual species to whole genera.</title>
        <authorList>
            <person name="Goeker M."/>
        </authorList>
    </citation>
    <scope>NUCLEOTIDE SEQUENCE [LARGE SCALE GENOMIC DNA]</scope>
    <source>
        <strain evidence="2 3">DSM 28353</strain>
    </source>
</reference>
<name>A0A4R6WR09_9SPHI</name>
<comment type="caution">
    <text evidence="2">The sequence shown here is derived from an EMBL/GenBank/DDBJ whole genome shotgun (WGS) entry which is preliminary data.</text>
</comment>
<dbReference type="RefSeq" id="WP_133582865.1">
    <property type="nucleotide sequence ID" value="NZ_SNYV01000005.1"/>
</dbReference>
<evidence type="ECO:0000313" key="3">
    <source>
        <dbReference type="Proteomes" id="UP000295292"/>
    </source>
</evidence>
<gene>
    <name evidence="2" type="ORF">CLV99_0463</name>
</gene>
<evidence type="ECO:0000313" key="2">
    <source>
        <dbReference type="EMBL" id="TDQ81088.1"/>
    </source>
</evidence>
<keyword evidence="1" id="KW-0472">Membrane</keyword>
<protein>
    <submittedName>
        <fullName evidence="2">Uncharacterized protein</fullName>
    </submittedName>
</protein>
<accession>A0A4R6WR09</accession>
<keyword evidence="1" id="KW-1133">Transmembrane helix</keyword>